<proteinExistence type="predicted"/>
<gene>
    <name evidence="2" type="ORF">D0544_04245</name>
</gene>
<dbReference type="EMBL" id="QWEZ01000001">
    <property type="protein sequence ID" value="RRJ84326.1"/>
    <property type="molecule type" value="Genomic_DNA"/>
</dbReference>
<protein>
    <recommendedName>
        <fullName evidence="1">CULT domain-containing protein</fullName>
    </recommendedName>
</protein>
<comment type="caution">
    <text evidence="2">The sequence shown here is derived from an EMBL/GenBank/DDBJ whole genome shotgun (WGS) entry which is preliminary data.</text>
</comment>
<dbReference type="InterPro" id="IPR034750">
    <property type="entry name" value="CULT"/>
</dbReference>
<evidence type="ECO:0000259" key="1">
    <source>
        <dbReference type="PROSITE" id="PS51788"/>
    </source>
</evidence>
<dbReference type="AlphaFoldDB" id="A0A3P3VRL0"/>
<dbReference type="CDD" id="cd15777">
    <property type="entry name" value="CRBN_C_like"/>
    <property type="match status" value="1"/>
</dbReference>
<name>A0A3P3VRL0_9GAMM</name>
<organism evidence="2 3">
    <name type="scientific">Aestuariirhabdus litorea</name>
    <dbReference type="NCBI Taxonomy" id="2528527"/>
    <lineage>
        <taxon>Bacteria</taxon>
        <taxon>Pseudomonadati</taxon>
        <taxon>Pseudomonadota</taxon>
        <taxon>Gammaproteobacteria</taxon>
        <taxon>Oceanospirillales</taxon>
        <taxon>Aestuariirhabdaceae</taxon>
        <taxon>Aestuariirhabdus</taxon>
    </lineage>
</organism>
<dbReference type="RefSeq" id="WP_125014754.1">
    <property type="nucleotide sequence ID" value="NZ_QWEZ01000001.1"/>
</dbReference>
<keyword evidence="3" id="KW-1185">Reference proteome</keyword>
<evidence type="ECO:0000313" key="3">
    <source>
        <dbReference type="Proteomes" id="UP000280792"/>
    </source>
</evidence>
<accession>A0A3P3VRL0</accession>
<evidence type="ECO:0000313" key="2">
    <source>
        <dbReference type="EMBL" id="RRJ84326.1"/>
    </source>
</evidence>
<reference evidence="2 3" key="2">
    <citation type="submission" date="2018-12" db="EMBL/GenBank/DDBJ databases">
        <title>Simiduia agarivorans gen. nov., sp. nov., a marine, agarolytic bacterium isolated from shallow coastal water from Keelung, Taiwan.</title>
        <authorList>
            <person name="Shieh W.Y."/>
        </authorList>
    </citation>
    <scope>NUCLEOTIDE SEQUENCE [LARGE SCALE GENOMIC DNA]</scope>
    <source>
        <strain evidence="2 3">GTF-13</strain>
    </source>
</reference>
<dbReference type="Gene3D" id="2.170.150.20">
    <property type="entry name" value="Peptide methionine sulfoxide reductase"/>
    <property type="match status" value="1"/>
</dbReference>
<dbReference type="Proteomes" id="UP000280792">
    <property type="component" value="Unassembled WGS sequence"/>
</dbReference>
<dbReference type="PROSITE" id="PS51788">
    <property type="entry name" value="CULT"/>
    <property type="match status" value="1"/>
</dbReference>
<feature type="domain" description="CULT" evidence="1">
    <location>
        <begin position="33"/>
        <end position="134"/>
    </location>
</feature>
<sequence length="136" mass="15585">MQAYAYLLKEESEQQLLDKLLPKTHPLLQPDPQQLYLCIHCRQVISDQQQLLAVRGSHEHYRINPAGADFRFLCLKRADGCRIEGPATTEASWFSGHCWQFAHCSHCDAQLGWYFSGEQPHFFGLIKSKLLLELAG</sequence>
<reference evidence="2 3" key="1">
    <citation type="submission" date="2018-08" db="EMBL/GenBank/DDBJ databases">
        <authorList>
            <person name="Khan S.A."/>
        </authorList>
    </citation>
    <scope>NUCLEOTIDE SEQUENCE [LARGE SCALE GENOMIC DNA]</scope>
    <source>
        <strain evidence="2 3">GTF-13</strain>
    </source>
</reference>